<protein>
    <submittedName>
        <fullName evidence="2">Transposase and inactivated derivatives, IS1 family</fullName>
    </submittedName>
</protein>
<gene>
    <name evidence="2" type="ORF">SAMN02927937_01759</name>
</gene>
<sequence>MKGNSTSCCKVSDGMLCRFCKSANTVKNGTTKNKKQQYLCKQCGKRFIEHYTYRAYRPYINRQIATLTKEGLGIRSIARVLAVSATTILKRIIVIARTVTKPVISKGKTYEVDEINTFIKRKRKKIWIAYALERTSKTVVNFRIGSRNNKTLDYVLKTLKHSNAKQIYTDGLKNYKYLIDQKIHCVVRYGTNHIERNNLTLRTHLKRLNRRTICFSRSLVVLAAVLKIYFWG</sequence>
<evidence type="ECO:0000313" key="3">
    <source>
        <dbReference type="Proteomes" id="UP000199634"/>
    </source>
</evidence>
<dbReference type="InterPro" id="IPR005063">
    <property type="entry name" value="Transposase_27"/>
</dbReference>
<keyword evidence="1" id="KW-0472">Membrane</keyword>
<reference evidence="2 3" key="1">
    <citation type="submission" date="2016-10" db="EMBL/GenBank/DDBJ databases">
        <authorList>
            <person name="de Groot N.N."/>
        </authorList>
    </citation>
    <scope>NUCLEOTIDE SEQUENCE [LARGE SCALE GENOMIC DNA]</scope>
    <source>
        <strain evidence="2 3">CGMCC 1.10825</strain>
    </source>
</reference>
<organism evidence="2 3">
    <name type="scientific">Paenimyroides marinum</name>
    <dbReference type="NCBI Taxonomy" id="1159016"/>
    <lineage>
        <taxon>Bacteria</taxon>
        <taxon>Pseudomonadati</taxon>
        <taxon>Bacteroidota</taxon>
        <taxon>Flavobacteriia</taxon>
        <taxon>Flavobacteriales</taxon>
        <taxon>Flavobacteriaceae</taxon>
        <taxon>Paenimyroides</taxon>
    </lineage>
</organism>
<dbReference type="EMBL" id="FNXE01000023">
    <property type="protein sequence ID" value="SEH85044.1"/>
    <property type="molecule type" value="Genomic_DNA"/>
</dbReference>
<feature type="transmembrane region" description="Helical" evidence="1">
    <location>
        <begin position="212"/>
        <end position="231"/>
    </location>
</feature>
<dbReference type="GO" id="GO:0006313">
    <property type="term" value="P:DNA transposition"/>
    <property type="evidence" value="ECO:0007669"/>
    <property type="project" value="InterPro"/>
</dbReference>
<dbReference type="GO" id="GO:0004803">
    <property type="term" value="F:transposase activity"/>
    <property type="evidence" value="ECO:0007669"/>
    <property type="project" value="InterPro"/>
</dbReference>
<keyword evidence="1" id="KW-0812">Transmembrane</keyword>
<dbReference type="NCBIfam" id="NF033558">
    <property type="entry name" value="transpos_IS1"/>
    <property type="match status" value="1"/>
</dbReference>
<dbReference type="GO" id="GO:0003677">
    <property type="term" value="F:DNA binding"/>
    <property type="evidence" value="ECO:0007669"/>
    <property type="project" value="InterPro"/>
</dbReference>
<dbReference type="OrthoDB" id="1086493at2"/>
<proteinExistence type="predicted"/>
<dbReference type="STRING" id="1159016.SAMN02927937_01759"/>
<dbReference type="RefSeq" id="WP_091099258.1">
    <property type="nucleotide sequence ID" value="NZ_FNXE01000023.1"/>
</dbReference>
<keyword evidence="3" id="KW-1185">Reference proteome</keyword>
<evidence type="ECO:0000256" key="1">
    <source>
        <dbReference type="SAM" id="Phobius"/>
    </source>
</evidence>
<name>A0A1H6L9C4_9FLAO</name>
<dbReference type="Proteomes" id="UP000199634">
    <property type="component" value="Unassembled WGS sequence"/>
</dbReference>
<keyword evidence="1" id="KW-1133">Transmembrane helix</keyword>
<dbReference type="PANTHER" id="PTHR33293">
    <property type="entry name" value="INSERTION ELEMENT IS1 1 PROTEIN INSB-RELATED"/>
    <property type="match status" value="1"/>
</dbReference>
<evidence type="ECO:0000313" key="2">
    <source>
        <dbReference type="EMBL" id="SEH85044.1"/>
    </source>
</evidence>
<accession>A0A1H6L9C4</accession>
<dbReference type="AlphaFoldDB" id="A0A1H6L9C4"/>
<dbReference type="InterPro" id="IPR051354">
    <property type="entry name" value="Transposase_27_IS1"/>
</dbReference>
<dbReference type="Pfam" id="PF03400">
    <property type="entry name" value="DDE_Tnp_IS1"/>
    <property type="match status" value="1"/>
</dbReference>